<dbReference type="PANTHER" id="PTHR22760:SF4">
    <property type="entry name" value="GPI MANNOSYLTRANSFERASE 3"/>
    <property type="match status" value="1"/>
</dbReference>
<evidence type="ECO:0000256" key="3">
    <source>
        <dbReference type="ARBA" id="ARBA00022676"/>
    </source>
</evidence>
<evidence type="ECO:0000256" key="9">
    <source>
        <dbReference type="ARBA" id="ARBA00024708"/>
    </source>
</evidence>
<dbReference type="PANTHER" id="PTHR22760">
    <property type="entry name" value="GLYCOSYLTRANSFERASE"/>
    <property type="match status" value="1"/>
</dbReference>
<comment type="subcellular location">
    <subcellularLocation>
        <location evidence="1 10">Endoplasmic reticulum membrane</location>
        <topology evidence="1 10">Multi-pass membrane protein</topology>
    </subcellularLocation>
</comment>
<keyword evidence="4" id="KW-0808">Transferase</keyword>
<keyword evidence="5 10" id="KW-0812">Transmembrane</keyword>
<evidence type="ECO:0000256" key="10">
    <source>
        <dbReference type="RuleBase" id="RU363075"/>
    </source>
</evidence>
<keyword evidence="13" id="KW-1185">Reference proteome</keyword>
<evidence type="ECO:0000256" key="1">
    <source>
        <dbReference type="ARBA" id="ARBA00004477"/>
    </source>
</evidence>
<dbReference type="KEGG" id="ksn:43590061"/>
<gene>
    <name evidence="12" type="ORF">CI109_107308</name>
</gene>
<keyword evidence="3 10" id="KW-0328">Glycosyltransferase</keyword>
<dbReference type="EC" id="2.4.1.-" evidence="10"/>
<evidence type="ECO:0000256" key="7">
    <source>
        <dbReference type="ARBA" id="ARBA00022989"/>
    </source>
</evidence>
<proteinExistence type="inferred from homology"/>
<feature type="transmembrane region" description="Helical" evidence="10">
    <location>
        <begin position="370"/>
        <end position="390"/>
    </location>
</feature>
<comment type="function">
    <text evidence="9">Mannosyltransferase involved in glycosylphosphatidylinositol-anchor biosynthesis. Transfers the third mannose to Man2-GlcN-acyl-PI during GPI precursor assembly.</text>
</comment>
<dbReference type="GO" id="GO:0000026">
    <property type="term" value="F:alpha-1,2-mannosyltransferase activity"/>
    <property type="evidence" value="ECO:0007669"/>
    <property type="project" value="TreeGrafter"/>
</dbReference>
<dbReference type="AlphaFoldDB" id="A0AAJ8LT97"/>
<reference evidence="12" key="1">
    <citation type="submission" date="2017-08" db="EMBL/GenBank/DDBJ databases">
        <authorList>
            <person name="Cuomo C."/>
            <person name="Billmyre B."/>
            <person name="Heitman J."/>
        </authorList>
    </citation>
    <scope>NUCLEOTIDE SEQUENCE</scope>
    <source>
        <strain evidence="12">CBS 12478</strain>
    </source>
</reference>
<dbReference type="GeneID" id="43590061"/>
<evidence type="ECO:0000313" key="13">
    <source>
        <dbReference type="Proteomes" id="UP000322225"/>
    </source>
</evidence>
<sequence length="550" mass="61573">MVPGPLLVSLIVRSLHVLPLPHTYFQPDEFYQAFEPAHRHVFGYGFVTWEWKDLPVVGGETWWNQLVVGGRMRSWIWPSAFVGLYKLLQLLGLDQTGLITFAPRLIGVLVACLTDLYTYRLSSKLLGPGSTAAALFLSLTSLFNAHLLPRALSTSPETLLTIMALYYFPLPKTHSLSTSVNYENSQAAALKEVKVRPEHPNAIELNKSSSSVTKLNYIVMDRISPSVFSETNAGLASAIKATAIATISGAATVGASTALDYLMTGRLYFPALTFVHQNVLRNISSFYGSTNQLYHLTQSLPILLFPLWWWWAQGFLASLIPDKMLPKRLASLDRPEGLRLLARAIAFSIATLSLSPHSEWRFLHPFLPSLLLFSIPAFAASYVPTVYGAYRIRWSFRQFTRIPSRPFHLALLAPFIPYLYLNTLHGKAQVQVMEALRRGDVGTVSSLVSLTPCHSTPWMSALHTDVDGWFLTCEPPLGQSYPSHIILFGEVLSRQEVIDGNDTSFKEELHRLGYSQAWYGWNGFDMLQDEAERRGGVHVWRRNNGTEAAT</sequence>
<comment type="similarity">
    <text evidence="2">Belongs to the glycosyltransferase 22 family. PIGB subfamily.</text>
</comment>
<dbReference type="Proteomes" id="UP000322225">
    <property type="component" value="Chromosome 14"/>
</dbReference>
<dbReference type="InterPro" id="IPR005599">
    <property type="entry name" value="GPI_mannosylTrfase"/>
</dbReference>
<name>A0AAJ8LT97_9TREE</name>
<dbReference type="Pfam" id="PF03901">
    <property type="entry name" value="Glyco_transf_22"/>
    <property type="match status" value="1"/>
</dbReference>
<reference evidence="12" key="2">
    <citation type="submission" date="2024-01" db="EMBL/GenBank/DDBJ databases">
        <title>Comparative genomics of Cryptococcus and Kwoniella reveals pathogenesis evolution and contrasting modes of karyotype evolution via chromosome fusion or intercentromeric recombination.</title>
        <authorList>
            <person name="Coelho M.A."/>
            <person name="David-Palma M."/>
            <person name="Shea T."/>
            <person name="Bowers K."/>
            <person name="McGinley-Smith S."/>
            <person name="Mohammad A.W."/>
            <person name="Gnirke A."/>
            <person name="Yurkov A.M."/>
            <person name="Nowrousian M."/>
            <person name="Sun S."/>
            <person name="Cuomo C.A."/>
            <person name="Heitman J."/>
        </authorList>
    </citation>
    <scope>NUCLEOTIDE SEQUENCE</scope>
    <source>
        <strain evidence="12">CBS 12478</strain>
    </source>
</reference>
<keyword evidence="11" id="KW-0732">Signal</keyword>
<evidence type="ECO:0000256" key="4">
    <source>
        <dbReference type="ARBA" id="ARBA00022679"/>
    </source>
</evidence>
<keyword evidence="7 10" id="KW-1133">Transmembrane helix</keyword>
<feature type="chain" id="PRO_5042497969" description="Mannosyltransferase" evidence="11">
    <location>
        <begin position="20"/>
        <end position="550"/>
    </location>
</feature>
<evidence type="ECO:0000256" key="8">
    <source>
        <dbReference type="ARBA" id="ARBA00023136"/>
    </source>
</evidence>
<evidence type="ECO:0000256" key="11">
    <source>
        <dbReference type="SAM" id="SignalP"/>
    </source>
</evidence>
<keyword evidence="8 10" id="KW-0472">Membrane</keyword>
<organism evidence="12 13">
    <name type="scientific">Kwoniella shandongensis</name>
    <dbReference type="NCBI Taxonomy" id="1734106"/>
    <lineage>
        <taxon>Eukaryota</taxon>
        <taxon>Fungi</taxon>
        <taxon>Dikarya</taxon>
        <taxon>Basidiomycota</taxon>
        <taxon>Agaricomycotina</taxon>
        <taxon>Tremellomycetes</taxon>
        <taxon>Tremellales</taxon>
        <taxon>Cryptococcaceae</taxon>
        <taxon>Kwoniella</taxon>
    </lineage>
</organism>
<dbReference type="GO" id="GO:0006506">
    <property type="term" value="P:GPI anchor biosynthetic process"/>
    <property type="evidence" value="ECO:0007669"/>
    <property type="project" value="TreeGrafter"/>
</dbReference>
<comment type="caution">
    <text evidence="10">Lacks conserved residue(s) required for the propagation of feature annotation.</text>
</comment>
<keyword evidence="6 10" id="KW-0256">Endoplasmic reticulum</keyword>
<feature type="signal peptide" evidence="11">
    <location>
        <begin position="1"/>
        <end position="19"/>
    </location>
</feature>
<evidence type="ECO:0000256" key="6">
    <source>
        <dbReference type="ARBA" id="ARBA00022824"/>
    </source>
</evidence>
<dbReference type="RefSeq" id="XP_065824084.1">
    <property type="nucleotide sequence ID" value="XM_065968012.1"/>
</dbReference>
<evidence type="ECO:0000313" key="12">
    <source>
        <dbReference type="EMBL" id="WWD22814.1"/>
    </source>
</evidence>
<dbReference type="EMBL" id="CP144064">
    <property type="protein sequence ID" value="WWD22814.1"/>
    <property type="molecule type" value="Genomic_DNA"/>
</dbReference>
<evidence type="ECO:0000256" key="2">
    <source>
        <dbReference type="ARBA" id="ARBA00006065"/>
    </source>
</evidence>
<accession>A0AAJ8LT97</accession>
<protein>
    <recommendedName>
        <fullName evidence="10">Mannosyltransferase</fullName>
        <ecNumber evidence="10">2.4.1.-</ecNumber>
    </recommendedName>
</protein>
<dbReference type="GO" id="GO:0005789">
    <property type="term" value="C:endoplasmic reticulum membrane"/>
    <property type="evidence" value="ECO:0007669"/>
    <property type="project" value="UniProtKB-SubCell"/>
</dbReference>
<evidence type="ECO:0000256" key="5">
    <source>
        <dbReference type="ARBA" id="ARBA00022692"/>
    </source>
</evidence>